<dbReference type="GO" id="GO:0005230">
    <property type="term" value="F:extracellular ligand-gated monoatomic ion channel activity"/>
    <property type="evidence" value="ECO:0007669"/>
    <property type="project" value="InterPro"/>
</dbReference>
<dbReference type="SUPFAM" id="SSF90112">
    <property type="entry name" value="Neurotransmitter-gated ion-channel transmembrane pore"/>
    <property type="match status" value="1"/>
</dbReference>
<dbReference type="InterPro" id="IPR036734">
    <property type="entry name" value="Neur_chan_lig-bd_sf"/>
</dbReference>
<dbReference type="EMBL" id="KN550566">
    <property type="protein sequence ID" value="KHJ93869.1"/>
    <property type="molecule type" value="Genomic_DNA"/>
</dbReference>
<dbReference type="GO" id="GO:0016020">
    <property type="term" value="C:membrane"/>
    <property type="evidence" value="ECO:0007669"/>
    <property type="project" value="UniProtKB-SubCell"/>
</dbReference>
<evidence type="ECO:0000313" key="9">
    <source>
        <dbReference type="Proteomes" id="UP000053660"/>
    </source>
</evidence>
<dbReference type="Gene3D" id="2.70.170.10">
    <property type="entry name" value="Neurotransmitter-gated ion-channel ligand-binding domain"/>
    <property type="match status" value="1"/>
</dbReference>
<sequence length="145" mass="16818">MMGSLIDVPDLSDYYPSVEWDIMSRVGIRHTKNYPTCCKDSAYIDITYYLNLRRKPLFYTVNLVFPCVGISFLTIAVFYLPSYSGEKVSLCISILVALTVFFLLLVSSYFIVVFSHYPRKFRSKSNASQKRHYAVFRSLTYLLMP</sequence>
<evidence type="ECO:0000259" key="6">
    <source>
        <dbReference type="Pfam" id="PF02931"/>
    </source>
</evidence>
<dbReference type="GO" id="GO:0004888">
    <property type="term" value="F:transmembrane signaling receptor activity"/>
    <property type="evidence" value="ECO:0007669"/>
    <property type="project" value="InterPro"/>
</dbReference>
<dbReference type="Pfam" id="PF02932">
    <property type="entry name" value="Neur_chan_memb"/>
    <property type="match status" value="1"/>
</dbReference>
<evidence type="ECO:0000256" key="4">
    <source>
        <dbReference type="ARBA" id="ARBA00023136"/>
    </source>
</evidence>
<dbReference type="Proteomes" id="UP000053660">
    <property type="component" value="Unassembled WGS sequence"/>
</dbReference>
<dbReference type="Pfam" id="PF02931">
    <property type="entry name" value="Neur_chan_LBD"/>
    <property type="match status" value="1"/>
</dbReference>
<name>A0A0B1T9E3_OESDE</name>
<accession>A0A0B1T9E3</accession>
<evidence type="ECO:0000256" key="2">
    <source>
        <dbReference type="ARBA" id="ARBA00022692"/>
    </source>
</evidence>
<feature type="transmembrane region" description="Helical" evidence="5">
    <location>
        <begin position="57"/>
        <end position="80"/>
    </location>
</feature>
<dbReference type="InterPro" id="IPR036719">
    <property type="entry name" value="Neuro-gated_channel_TM_sf"/>
</dbReference>
<feature type="transmembrane region" description="Helical" evidence="5">
    <location>
        <begin position="92"/>
        <end position="114"/>
    </location>
</feature>
<evidence type="ECO:0000313" key="8">
    <source>
        <dbReference type="EMBL" id="KHJ93869.1"/>
    </source>
</evidence>
<keyword evidence="9" id="KW-1185">Reference proteome</keyword>
<keyword evidence="2 5" id="KW-0812">Transmembrane</keyword>
<dbReference type="Gene3D" id="1.20.58.390">
    <property type="entry name" value="Neurotransmitter-gated ion-channel transmembrane domain"/>
    <property type="match status" value="1"/>
</dbReference>
<evidence type="ECO:0000256" key="5">
    <source>
        <dbReference type="SAM" id="Phobius"/>
    </source>
</evidence>
<dbReference type="PANTHER" id="PTHR18945">
    <property type="entry name" value="NEUROTRANSMITTER GATED ION CHANNEL"/>
    <property type="match status" value="1"/>
</dbReference>
<feature type="domain" description="Neurotransmitter-gated ion-channel transmembrane" evidence="7">
    <location>
        <begin position="63"/>
        <end position="106"/>
    </location>
</feature>
<evidence type="ECO:0000256" key="3">
    <source>
        <dbReference type="ARBA" id="ARBA00022989"/>
    </source>
</evidence>
<evidence type="ECO:0000259" key="7">
    <source>
        <dbReference type="Pfam" id="PF02932"/>
    </source>
</evidence>
<proteinExistence type="predicted"/>
<protein>
    <recommendedName>
        <fullName evidence="10">Neurotransmitter-gated ion-channel transmembrane region</fullName>
    </recommendedName>
</protein>
<dbReference type="InterPro" id="IPR006029">
    <property type="entry name" value="Neurotrans-gated_channel_TM"/>
</dbReference>
<reference evidence="8 9" key="1">
    <citation type="submission" date="2014-03" db="EMBL/GenBank/DDBJ databases">
        <title>Draft genome of the hookworm Oesophagostomum dentatum.</title>
        <authorList>
            <person name="Mitreva M."/>
        </authorList>
    </citation>
    <scope>NUCLEOTIDE SEQUENCE [LARGE SCALE GENOMIC DNA]</scope>
    <source>
        <strain evidence="8 9">OD-Hann</strain>
    </source>
</reference>
<dbReference type="AlphaFoldDB" id="A0A0B1T9E3"/>
<organism evidence="8 9">
    <name type="scientific">Oesophagostomum dentatum</name>
    <name type="common">Nodular worm</name>
    <dbReference type="NCBI Taxonomy" id="61180"/>
    <lineage>
        <taxon>Eukaryota</taxon>
        <taxon>Metazoa</taxon>
        <taxon>Ecdysozoa</taxon>
        <taxon>Nematoda</taxon>
        <taxon>Chromadorea</taxon>
        <taxon>Rhabditida</taxon>
        <taxon>Rhabditina</taxon>
        <taxon>Rhabditomorpha</taxon>
        <taxon>Strongyloidea</taxon>
        <taxon>Strongylidae</taxon>
        <taxon>Oesophagostomum</taxon>
    </lineage>
</organism>
<evidence type="ECO:0008006" key="10">
    <source>
        <dbReference type="Google" id="ProtNLM"/>
    </source>
</evidence>
<dbReference type="SUPFAM" id="SSF63712">
    <property type="entry name" value="Nicotinic receptor ligand binding domain-like"/>
    <property type="match status" value="1"/>
</dbReference>
<dbReference type="InterPro" id="IPR006202">
    <property type="entry name" value="Neur_chan_lig-bd"/>
</dbReference>
<feature type="domain" description="Neurotransmitter-gated ion-channel ligand-binding" evidence="6">
    <location>
        <begin position="9"/>
        <end position="56"/>
    </location>
</feature>
<comment type="subcellular location">
    <subcellularLocation>
        <location evidence="1">Membrane</location>
        <topology evidence="1">Multi-pass membrane protein</topology>
    </subcellularLocation>
</comment>
<keyword evidence="3 5" id="KW-1133">Transmembrane helix</keyword>
<dbReference type="InterPro" id="IPR038050">
    <property type="entry name" value="Neuro_actylchol_rec"/>
</dbReference>
<dbReference type="InterPro" id="IPR006201">
    <property type="entry name" value="Neur_channel"/>
</dbReference>
<keyword evidence="4 5" id="KW-0472">Membrane</keyword>
<evidence type="ECO:0000256" key="1">
    <source>
        <dbReference type="ARBA" id="ARBA00004141"/>
    </source>
</evidence>
<dbReference type="OrthoDB" id="5867758at2759"/>
<gene>
    <name evidence="8" type="ORF">OESDEN_06214</name>
</gene>